<dbReference type="PANTHER" id="PTHR38780:SF1">
    <property type="entry name" value="PROTEIN TUSC"/>
    <property type="match status" value="1"/>
</dbReference>
<dbReference type="KEGG" id="asr:WL1483_4088"/>
<dbReference type="NCBIfam" id="NF001238">
    <property type="entry name" value="PRK00211.1"/>
    <property type="match status" value="1"/>
</dbReference>
<dbReference type="Gene3D" id="3.40.1260.10">
    <property type="entry name" value="DsrEFH-like"/>
    <property type="match status" value="1"/>
</dbReference>
<dbReference type="RefSeq" id="WP_050666928.1">
    <property type="nucleotide sequence ID" value="NZ_CDDB01000065.1"/>
</dbReference>
<proteinExistence type="inferred from homology"/>
<name>A0A0S2SP25_9GAMM</name>
<evidence type="ECO:0000313" key="2">
    <source>
        <dbReference type="EMBL" id="ALP43507.1"/>
    </source>
</evidence>
<protein>
    <submittedName>
        <fullName evidence="2">Intracellular sulfur oxidation protein DsrF</fullName>
    </submittedName>
</protein>
<dbReference type="InterPro" id="IPR017462">
    <property type="entry name" value="Sulphur_relay_TusC/DsrF"/>
</dbReference>
<dbReference type="PANTHER" id="PTHR38780">
    <property type="entry name" value="PROTEIN TUSC"/>
    <property type="match status" value="1"/>
</dbReference>
<dbReference type="EMBL" id="CP013067">
    <property type="protein sequence ID" value="ALP43507.1"/>
    <property type="molecule type" value="Genomic_DNA"/>
</dbReference>
<gene>
    <name evidence="2" type="primary">tusC</name>
    <name evidence="2" type="ORF">WL1483_4088</name>
</gene>
<dbReference type="InterPro" id="IPR003787">
    <property type="entry name" value="Sulphur_relay_DsrE/F-like"/>
</dbReference>
<dbReference type="InterPro" id="IPR027396">
    <property type="entry name" value="DsrEFH-like"/>
</dbReference>
<comment type="similarity">
    <text evidence="1">Belongs to the DsrF/TusC family.</text>
</comment>
<reference evidence="3" key="1">
    <citation type="submission" date="2015-10" db="EMBL/GenBank/DDBJ databases">
        <title>Complete Genome Sequence of Aeromonas schubertii strain WL1483.</title>
        <authorList>
            <person name="Liu L."/>
        </authorList>
    </citation>
    <scope>NUCLEOTIDE SEQUENCE [LARGE SCALE GENOMIC DNA]</scope>
    <source>
        <strain evidence="3">WL1483</strain>
    </source>
</reference>
<accession>A0A0S2SP25</accession>
<dbReference type="AlphaFoldDB" id="A0A0S2SP25"/>
<dbReference type="SUPFAM" id="SSF75169">
    <property type="entry name" value="DsrEFH-like"/>
    <property type="match status" value="1"/>
</dbReference>
<dbReference type="NCBIfam" id="TIGR03010">
    <property type="entry name" value="sulf_tusC_dsrF"/>
    <property type="match status" value="1"/>
</dbReference>
<dbReference type="Pfam" id="PF02635">
    <property type="entry name" value="DsrE"/>
    <property type="match status" value="1"/>
</dbReference>
<sequence>MNQVAFITRHAPHGTAHGREGLDAVLATSALTEELALFFIEDGVYQLLDNQQPDGIGQRHYAPTFRLLELYDIEQVYVCAEALRERGLTQERLLIPVTVLERDRLTARWLDFPTRIMF</sequence>
<dbReference type="STRING" id="652.WL1483_4088"/>
<evidence type="ECO:0000313" key="3">
    <source>
        <dbReference type="Proteomes" id="UP000058114"/>
    </source>
</evidence>
<dbReference type="PATRIC" id="fig|652.5.peg.4291"/>
<organism evidence="2 3">
    <name type="scientific">Aeromonas schubertii</name>
    <dbReference type="NCBI Taxonomy" id="652"/>
    <lineage>
        <taxon>Bacteria</taxon>
        <taxon>Pseudomonadati</taxon>
        <taxon>Pseudomonadota</taxon>
        <taxon>Gammaproteobacteria</taxon>
        <taxon>Aeromonadales</taxon>
        <taxon>Aeromonadaceae</taxon>
        <taxon>Aeromonas</taxon>
    </lineage>
</organism>
<dbReference type="Proteomes" id="UP000058114">
    <property type="component" value="Chromosome"/>
</dbReference>
<reference evidence="2 3" key="2">
    <citation type="journal article" date="2016" name="Genome Announc.">
        <title>Complete Genome Sequence of the Highly Virulent Aeromonas schubertii Strain WL1483, Isolated from Diseased Snakehead Fish (Channa argus) in China.</title>
        <authorList>
            <person name="Liu L."/>
            <person name="Li N."/>
            <person name="Zhang D."/>
            <person name="Fu X."/>
            <person name="Shi C."/>
            <person name="Lin Q."/>
            <person name="Hao G."/>
        </authorList>
    </citation>
    <scope>NUCLEOTIDE SEQUENCE [LARGE SCALE GENOMIC DNA]</scope>
    <source>
        <strain evidence="2 3">WL1483</strain>
    </source>
</reference>
<dbReference type="OrthoDB" id="9789418at2"/>
<evidence type="ECO:0000256" key="1">
    <source>
        <dbReference type="ARBA" id="ARBA00005996"/>
    </source>
</evidence>